<dbReference type="Proteomes" id="UP001287356">
    <property type="component" value="Unassembled WGS sequence"/>
</dbReference>
<keyword evidence="2" id="KW-1185">Reference proteome</keyword>
<dbReference type="AlphaFoldDB" id="A0AAE0TWY5"/>
<dbReference type="PROSITE" id="PS51257">
    <property type="entry name" value="PROKAR_LIPOPROTEIN"/>
    <property type="match status" value="1"/>
</dbReference>
<evidence type="ECO:0000313" key="2">
    <source>
        <dbReference type="Proteomes" id="UP001287356"/>
    </source>
</evidence>
<evidence type="ECO:0000313" key="1">
    <source>
        <dbReference type="EMBL" id="KAK3382629.1"/>
    </source>
</evidence>
<accession>A0AAE0TWY5</accession>
<name>A0AAE0TWY5_9PEZI</name>
<dbReference type="EMBL" id="JAULSN010000001">
    <property type="protein sequence ID" value="KAK3382629.1"/>
    <property type="molecule type" value="Genomic_DNA"/>
</dbReference>
<protein>
    <submittedName>
        <fullName evidence="1">Uncharacterized protein</fullName>
    </submittedName>
</protein>
<proteinExistence type="predicted"/>
<comment type="caution">
    <text evidence="1">The sequence shown here is derived from an EMBL/GenBank/DDBJ whole genome shotgun (WGS) entry which is preliminary data.</text>
</comment>
<reference evidence="1" key="1">
    <citation type="journal article" date="2023" name="Mol. Phylogenet. Evol.">
        <title>Genome-scale phylogeny and comparative genomics of the fungal order Sordariales.</title>
        <authorList>
            <person name="Hensen N."/>
            <person name="Bonometti L."/>
            <person name="Westerberg I."/>
            <person name="Brannstrom I.O."/>
            <person name="Guillou S."/>
            <person name="Cros-Aarteil S."/>
            <person name="Calhoun S."/>
            <person name="Haridas S."/>
            <person name="Kuo A."/>
            <person name="Mondo S."/>
            <person name="Pangilinan J."/>
            <person name="Riley R."/>
            <person name="LaButti K."/>
            <person name="Andreopoulos B."/>
            <person name="Lipzen A."/>
            <person name="Chen C."/>
            <person name="Yan M."/>
            <person name="Daum C."/>
            <person name="Ng V."/>
            <person name="Clum A."/>
            <person name="Steindorff A."/>
            <person name="Ohm R.A."/>
            <person name="Martin F."/>
            <person name="Silar P."/>
            <person name="Natvig D.O."/>
            <person name="Lalanne C."/>
            <person name="Gautier V."/>
            <person name="Ament-Velasquez S.L."/>
            <person name="Kruys A."/>
            <person name="Hutchinson M.I."/>
            <person name="Powell A.J."/>
            <person name="Barry K."/>
            <person name="Miller A.N."/>
            <person name="Grigoriev I.V."/>
            <person name="Debuchy R."/>
            <person name="Gladieux P."/>
            <person name="Hiltunen Thoren M."/>
            <person name="Johannesson H."/>
        </authorList>
    </citation>
    <scope>NUCLEOTIDE SEQUENCE</scope>
    <source>
        <strain evidence="1">CBS 958.72</strain>
    </source>
</reference>
<organism evidence="1 2">
    <name type="scientific">Lasiosphaeria ovina</name>
    <dbReference type="NCBI Taxonomy" id="92902"/>
    <lineage>
        <taxon>Eukaryota</taxon>
        <taxon>Fungi</taxon>
        <taxon>Dikarya</taxon>
        <taxon>Ascomycota</taxon>
        <taxon>Pezizomycotina</taxon>
        <taxon>Sordariomycetes</taxon>
        <taxon>Sordariomycetidae</taxon>
        <taxon>Sordariales</taxon>
        <taxon>Lasiosphaeriaceae</taxon>
        <taxon>Lasiosphaeria</taxon>
    </lineage>
</organism>
<sequence>MRFAPFCCLPRTGPLSCVTLCACVGPIACRPFVLSLGVGGVSLSLVRLLCFTRREYILLTGCKFGSTITNHLCCRVSPFLFRTNRSVLPSFWSI</sequence>
<reference evidence="1" key="2">
    <citation type="submission" date="2023-06" db="EMBL/GenBank/DDBJ databases">
        <authorList>
            <consortium name="Lawrence Berkeley National Laboratory"/>
            <person name="Haridas S."/>
            <person name="Hensen N."/>
            <person name="Bonometti L."/>
            <person name="Westerberg I."/>
            <person name="Brannstrom I.O."/>
            <person name="Guillou S."/>
            <person name="Cros-Aarteil S."/>
            <person name="Calhoun S."/>
            <person name="Kuo A."/>
            <person name="Mondo S."/>
            <person name="Pangilinan J."/>
            <person name="Riley R."/>
            <person name="Labutti K."/>
            <person name="Andreopoulos B."/>
            <person name="Lipzen A."/>
            <person name="Chen C."/>
            <person name="Yanf M."/>
            <person name="Daum C."/>
            <person name="Ng V."/>
            <person name="Clum A."/>
            <person name="Steindorff A."/>
            <person name="Ohm R."/>
            <person name="Martin F."/>
            <person name="Silar P."/>
            <person name="Natvig D."/>
            <person name="Lalanne C."/>
            <person name="Gautier V."/>
            <person name="Ament-Velasquez S.L."/>
            <person name="Kruys A."/>
            <person name="Hutchinson M.I."/>
            <person name="Powell A.J."/>
            <person name="Barry K."/>
            <person name="Miller A.N."/>
            <person name="Grigoriev I.V."/>
            <person name="Debuchy R."/>
            <person name="Gladieux P."/>
            <person name="Thoren M.H."/>
            <person name="Johannesson H."/>
        </authorList>
    </citation>
    <scope>NUCLEOTIDE SEQUENCE</scope>
    <source>
        <strain evidence="1">CBS 958.72</strain>
    </source>
</reference>
<gene>
    <name evidence="1" type="ORF">B0T24DRAFT_19420</name>
</gene>